<keyword evidence="3 5" id="KW-0863">Zinc-finger</keyword>
<comment type="caution">
    <text evidence="10">The sequence shown here is derived from an EMBL/GenBank/DDBJ whole genome shotgun (WGS) entry which is preliminary data.</text>
</comment>
<evidence type="ECO:0000256" key="4">
    <source>
        <dbReference type="ARBA" id="ARBA00022833"/>
    </source>
</evidence>
<dbReference type="EMBL" id="JAEPQZ010000001">
    <property type="protein sequence ID" value="KAG2185797.1"/>
    <property type="molecule type" value="Genomic_DNA"/>
</dbReference>
<dbReference type="GO" id="GO:0006457">
    <property type="term" value="P:protein folding"/>
    <property type="evidence" value="ECO:0007669"/>
    <property type="project" value="InterPro"/>
</dbReference>
<evidence type="ECO:0000256" key="6">
    <source>
        <dbReference type="SAM" id="MobiDB-lite"/>
    </source>
</evidence>
<dbReference type="CDD" id="cd10747">
    <property type="entry name" value="DnaJ_C"/>
    <property type="match status" value="1"/>
</dbReference>
<accession>A0A8H7UL59</accession>
<evidence type="ECO:0000313" key="10">
    <source>
        <dbReference type="EMBL" id="KAG2185797.1"/>
    </source>
</evidence>
<dbReference type="Gene3D" id="3.20.20.140">
    <property type="entry name" value="Metal-dependent hydrolases"/>
    <property type="match status" value="2"/>
</dbReference>
<dbReference type="GO" id="GO:0008270">
    <property type="term" value="F:zinc ion binding"/>
    <property type="evidence" value="ECO:0007669"/>
    <property type="project" value="UniProtKB-KW"/>
</dbReference>
<dbReference type="GO" id="GO:0005524">
    <property type="term" value="F:ATP binding"/>
    <property type="evidence" value="ECO:0007669"/>
    <property type="project" value="InterPro"/>
</dbReference>
<dbReference type="Proteomes" id="UP000654370">
    <property type="component" value="Unassembled WGS sequence"/>
</dbReference>
<dbReference type="InterPro" id="IPR001623">
    <property type="entry name" value="DnaJ_domain"/>
</dbReference>
<dbReference type="PROSITE" id="PS00636">
    <property type="entry name" value="DNAJ_1"/>
    <property type="match status" value="1"/>
</dbReference>
<dbReference type="SUPFAM" id="SSF49493">
    <property type="entry name" value="HSP40/DnaJ peptide-binding domain"/>
    <property type="match status" value="2"/>
</dbReference>
<dbReference type="FunFam" id="2.60.260.20:FF:000013">
    <property type="entry name" value="DnaJ subfamily B member 11"/>
    <property type="match status" value="1"/>
</dbReference>
<evidence type="ECO:0000256" key="1">
    <source>
        <dbReference type="ARBA" id="ARBA00022723"/>
    </source>
</evidence>
<dbReference type="InterPro" id="IPR036869">
    <property type="entry name" value="J_dom_sf"/>
</dbReference>
<dbReference type="SUPFAM" id="SSF57938">
    <property type="entry name" value="DnaJ/Hsp40 cysteine-rich domain"/>
    <property type="match status" value="1"/>
</dbReference>
<evidence type="ECO:0000256" key="2">
    <source>
        <dbReference type="ARBA" id="ARBA00022737"/>
    </source>
</evidence>
<feature type="zinc finger region" description="CR-type" evidence="5">
    <location>
        <begin position="1108"/>
        <end position="1191"/>
    </location>
</feature>
<sequence length="1339" mass="146222">MSQRKGSGYAAIPADNDVEQQQEEATSTINDQSNWNKFLNNPKVREVRNAVGRNPSGTFTAALGLAVCGLVILALFLPDGTNLSPFPTTKGRSVVAPGISASAFEEGLQKCRQLKAIRAESHSDVHRSNPRAVEGTPDVLIKNAQVWDGEGNILKNVNVLLENGIVKAVGRDVEATGSNVEIIDVKGHIVTPGLVDMHSHMGVDSWPGLAATQDTNEMTQPLTPFVRSLEAFNPSDKAIRIINSGGVTTALVLPGSGNVMGGEAFPFKLRQVNTTSGEDMLVQAGIDDSIDRKWRWMKMACGENPKRFYGSQGKMPMTRMGAGYLLRKRFSEALALLKSQDDWCEAAEKLQGKHSVHLESRYPEDLENESLVALLRGDVRLNIHCYETHDIEAMMRHSKEFNFTIRAFHHALDAYRIPDILKRAKNNITIATFAEHWGYKKEAFQADPHAPKILYDAGVPVAFKSDHPVLNAQHLIYEAAKSTHYGFPSQEAFKAVTSVPANALGLGHRIGSLKAGYDADVVIWDRNPLSLGAAPLQVFVDGIAQFEKPAITPVVSEEDKKPIVVATQIKKDEQIVGSKSFVLKNVGKIMLKKKQSSQGQVVVDNGKIICAGDDCDTHVQALGSMVTEIDIQGGYIIPGIVAVGSSLGLIEIDSEDTTGDGVIRPSVSRDYKDIIQAVDGLKLGTEHLRRAYNGGVLSAITPPMSRSIVSGISAAFRTGAKSLLADTTVISPAVALHVQLGDSYKSETFTTISGHIAHLRRILSENVDSKEPHNYYAQAARGEIPLVIHVDNKDEIASIILLKRQFSGKLNVVILGGAESHLVASELAHADIPVIISPLLCTPGRWETRNCLTGSPITNGTAIHALRNHGVKVAIGLSDNGLANNLAWEAGWAQRTSHGSISEEEAIGFVTSDVQDILGLSDSSVERELESDFVIWSGSPFELESKVLMISDSSTGLQYVKFVPLMLKIFWIVCIASLLLAIVSAGKDYYDILTVPRDASKAQIKKAYKKLSKIYHPDKNPGDQKMKDKFVELSDAYAVLNDDEKRSIYDRYGEEGLNQQNGGGGGFHNPFDIFQQFFGGGGHGRQQERRGPNMDMEMEVTLEELFNGKTVEVDVSKQILCDHCLGSGAENSDDVVNCNVCGGRGVRIVEMQLGPGMVQQFQQTCDACQGKGKVIRHACSACGGRKVKRGNEQYTINIEKGMKDGQVITLDREADEYPDDVIPGDINFVLKTQPHARFERRGKNLYTKETITLLEALVGFEHSIQQLDGTDIKLKRKGVTQYGFVQTISGQGMPSQSAKSGDLFVEYIVLFPTHIDKDIIQVLEKGAHYPEEPTAHEEL</sequence>
<reference evidence="10" key="1">
    <citation type="submission" date="2020-12" db="EMBL/GenBank/DDBJ databases">
        <title>Metabolic potential, ecology and presence of endohyphal bacteria is reflected in genomic diversity of Mucoromycotina.</title>
        <authorList>
            <person name="Muszewska A."/>
            <person name="Okrasinska A."/>
            <person name="Steczkiewicz K."/>
            <person name="Drgas O."/>
            <person name="Orlowska M."/>
            <person name="Perlinska-Lenart U."/>
            <person name="Aleksandrzak-Piekarczyk T."/>
            <person name="Szatraj K."/>
            <person name="Zielenkiewicz U."/>
            <person name="Pilsyk S."/>
            <person name="Malc E."/>
            <person name="Mieczkowski P."/>
            <person name="Kruszewska J.S."/>
            <person name="Biernat P."/>
            <person name="Pawlowska J."/>
        </authorList>
    </citation>
    <scope>NUCLEOTIDE SEQUENCE</scope>
    <source>
        <strain evidence="10">WA0000067209</strain>
    </source>
</reference>
<gene>
    <name evidence="10" type="ORF">INT43_002234</name>
</gene>
<dbReference type="Gene3D" id="2.30.40.10">
    <property type="entry name" value="Urease, subunit C, domain 1"/>
    <property type="match status" value="1"/>
</dbReference>
<dbReference type="GO" id="GO:0051082">
    <property type="term" value="F:unfolded protein binding"/>
    <property type="evidence" value="ECO:0007669"/>
    <property type="project" value="InterPro"/>
</dbReference>
<evidence type="ECO:0000256" key="3">
    <source>
        <dbReference type="ARBA" id="ARBA00022771"/>
    </source>
</evidence>
<dbReference type="InterPro" id="IPR006680">
    <property type="entry name" value="Amidohydro-rel"/>
</dbReference>
<keyword evidence="7" id="KW-0472">Membrane</keyword>
<keyword evidence="11" id="KW-1185">Reference proteome</keyword>
<feature type="region of interest" description="Disordered" evidence="6">
    <location>
        <begin position="1"/>
        <end position="21"/>
    </location>
</feature>
<dbReference type="Pfam" id="PF00226">
    <property type="entry name" value="DnaJ"/>
    <property type="match status" value="1"/>
</dbReference>
<evidence type="ECO:0000313" key="11">
    <source>
        <dbReference type="Proteomes" id="UP000654370"/>
    </source>
</evidence>
<evidence type="ECO:0000259" key="9">
    <source>
        <dbReference type="PROSITE" id="PS51188"/>
    </source>
</evidence>
<dbReference type="Pfam" id="PF01979">
    <property type="entry name" value="Amidohydro_1"/>
    <property type="match status" value="1"/>
</dbReference>
<evidence type="ECO:0000256" key="5">
    <source>
        <dbReference type="PROSITE-ProRule" id="PRU00546"/>
    </source>
</evidence>
<evidence type="ECO:0000259" key="8">
    <source>
        <dbReference type="PROSITE" id="PS50076"/>
    </source>
</evidence>
<dbReference type="CDD" id="cd06257">
    <property type="entry name" value="DnaJ"/>
    <property type="match status" value="1"/>
</dbReference>
<dbReference type="InterPro" id="IPR032466">
    <property type="entry name" value="Metal_Hydrolase"/>
</dbReference>
<dbReference type="SUPFAM" id="SSF46565">
    <property type="entry name" value="Chaperone J-domain"/>
    <property type="match status" value="1"/>
</dbReference>
<feature type="domain" description="CR-type" evidence="9">
    <location>
        <begin position="1108"/>
        <end position="1191"/>
    </location>
</feature>
<dbReference type="InterPro" id="IPR044713">
    <property type="entry name" value="DNJA1/2-like"/>
</dbReference>
<dbReference type="GO" id="GO:0030544">
    <property type="term" value="F:Hsp70 protein binding"/>
    <property type="evidence" value="ECO:0007669"/>
    <property type="project" value="InterPro"/>
</dbReference>
<dbReference type="Gene3D" id="2.60.260.20">
    <property type="entry name" value="Urease metallochaperone UreE, N-terminal domain"/>
    <property type="match status" value="2"/>
</dbReference>
<keyword evidence="2" id="KW-0677">Repeat</keyword>
<keyword evidence="1 5" id="KW-0479">Metal-binding</keyword>
<dbReference type="InterPro" id="IPR036410">
    <property type="entry name" value="HSP_DnaJ_Cys-rich_dom_sf"/>
</dbReference>
<proteinExistence type="inferred from homology"/>
<dbReference type="PRINTS" id="PR00625">
    <property type="entry name" value="JDOMAIN"/>
</dbReference>
<dbReference type="Pfam" id="PF01556">
    <property type="entry name" value="DnaJ_C"/>
    <property type="match status" value="1"/>
</dbReference>
<name>A0A8H7UL59_MORIS</name>
<dbReference type="PROSITE" id="PS51188">
    <property type="entry name" value="ZF_CR"/>
    <property type="match status" value="1"/>
</dbReference>
<dbReference type="SUPFAM" id="SSF51556">
    <property type="entry name" value="Metallo-dependent hydrolases"/>
    <property type="match status" value="2"/>
</dbReference>
<dbReference type="InterPro" id="IPR008971">
    <property type="entry name" value="HSP40/DnaJ_pept-bd"/>
</dbReference>
<dbReference type="CDD" id="cd10719">
    <property type="entry name" value="DnaJ_zf"/>
    <property type="match status" value="1"/>
</dbReference>
<keyword evidence="4 5" id="KW-0862">Zinc</keyword>
<dbReference type="Gene3D" id="2.10.230.10">
    <property type="entry name" value="Heat shock protein DnaJ, cysteine-rich domain"/>
    <property type="match status" value="1"/>
</dbReference>
<organism evidence="10 11">
    <name type="scientific">Mortierella isabellina</name>
    <name type="common">Filamentous fungus</name>
    <name type="synonym">Umbelopsis isabellina</name>
    <dbReference type="NCBI Taxonomy" id="91625"/>
    <lineage>
        <taxon>Eukaryota</taxon>
        <taxon>Fungi</taxon>
        <taxon>Fungi incertae sedis</taxon>
        <taxon>Mucoromycota</taxon>
        <taxon>Mucoromycotina</taxon>
        <taxon>Umbelopsidomycetes</taxon>
        <taxon>Umbelopsidales</taxon>
        <taxon>Umbelopsidaceae</taxon>
        <taxon>Umbelopsis</taxon>
    </lineage>
</organism>
<dbReference type="PROSITE" id="PS50076">
    <property type="entry name" value="DNAJ_2"/>
    <property type="match status" value="1"/>
</dbReference>
<keyword evidence="7" id="KW-0812">Transmembrane</keyword>
<feature type="domain" description="J" evidence="8">
    <location>
        <begin position="988"/>
        <end position="1053"/>
    </location>
</feature>
<dbReference type="SMART" id="SM00271">
    <property type="entry name" value="DnaJ"/>
    <property type="match status" value="1"/>
</dbReference>
<dbReference type="InterPro" id="IPR012724">
    <property type="entry name" value="DnaJ"/>
</dbReference>
<dbReference type="Pfam" id="PF00684">
    <property type="entry name" value="DnaJ_CXXCXGXG"/>
    <property type="match status" value="1"/>
</dbReference>
<dbReference type="HAMAP" id="MF_01152">
    <property type="entry name" value="DnaJ"/>
    <property type="match status" value="1"/>
</dbReference>
<dbReference type="FunFam" id="2.10.230.10:FF:000001">
    <property type="entry name" value="DnaJ subfamily A member 2"/>
    <property type="match status" value="1"/>
</dbReference>
<keyword evidence="7" id="KW-1133">Transmembrane helix</keyword>
<dbReference type="SUPFAM" id="SSF51338">
    <property type="entry name" value="Composite domain of metallo-dependent hydrolases"/>
    <property type="match status" value="1"/>
</dbReference>
<dbReference type="InterPro" id="IPR001305">
    <property type="entry name" value="HSP_DnaJ_Cys-rich_dom"/>
</dbReference>
<dbReference type="GO" id="GO:0009408">
    <property type="term" value="P:response to heat"/>
    <property type="evidence" value="ECO:0007669"/>
    <property type="project" value="InterPro"/>
</dbReference>
<feature type="transmembrane region" description="Helical" evidence="7">
    <location>
        <begin position="58"/>
        <end position="77"/>
    </location>
</feature>
<dbReference type="GO" id="GO:0016810">
    <property type="term" value="F:hydrolase activity, acting on carbon-nitrogen (but not peptide) bonds"/>
    <property type="evidence" value="ECO:0007669"/>
    <property type="project" value="InterPro"/>
</dbReference>
<dbReference type="OrthoDB" id="10258955at2759"/>
<dbReference type="InterPro" id="IPR002939">
    <property type="entry name" value="DnaJ_C"/>
</dbReference>
<dbReference type="PANTHER" id="PTHR43888">
    <property type="entry name" value="DNAJ-LIKE-2, ISOFORM A-RELATED"/>
    <property type="match status" value="1"/>
</dbReference>
<dbReference type="Gene3D" id="1.10.287.110">
    <property type="entry name" value="DnaJ domain"/>
    <property type="match status" value="1"/>
</dbReference>
<dbReference type="InterPro" id="IPR018253">
    <property type="entry name" value="DnaJ_domain_CS"/>
</dbReference>
<dbReference type="InterPro" id="IPR011059">
    <property type="entry name" value="Metal-dep_hydrolase_composite"/>
</dbReference>
<evidence type="ECO:0000256" key="7">
    <source>
        <dbReference type="SAM" id="Phobius"/>
    </source>
</evidence>
<protein>
    <submittedName>
        <fullName evidence="10">Uncharacterized protein</fullName>
    </submittedName>
</protein>